<dbReference type="Proteomes" id="UP000191116">
    <property type="component" value="Unassembled WGS sequence"/>
</dbReference>
<gene>
    <name evidence="1" type="ORF">CZ814_03640</name>
</gene>
<sequence length="373" mass="43269">MDNENKKAQLNYFKLKHYNGMYEQNYRIDNNLLNLLSTVKSKRVWRLLEYIVRHLDPYPMDLINDDDYVNAYFKSGGTSIDEKYRTLTINASDYIKTTLSNKTHGYQEFTQDAIALLNYRHVSDVNIMSYTSSSISVISVIESAKFYIRRRDHDVHTTHDFERFTSRNVLTTTDQKKLYSAHKIDVVLTPSIAKHMLLLTECFTVYDAKIIDSLPLVSRRLYLLLRMHANANKSQDTNGGWSITLDLARLNALFVVNYKSISELLKNTKSFEQVNQLSDLALTAIPDHKSKQGKRITKVVLFFSNKDNSNTVTRPALRHRPRVVKGSHAEGVWARENLLILTRYQRDLESIGCQLDKTDEKRLVKYKRIIGMS</sequence>
<dbReference type="EMBL" id="FUWP01000031">
    <property type="protein sequence ID" value="SKA55650.1"/>
    <property type="molecule type" value="Genomic_DNA"/>
</dbReference>
<evidence type="ECO:0008006" key="3">
    <source>
        <dbReference type="Google" id="ProtNLM"/>
    </source>
</evidence>
<accession>A0A1T4USN0</accession>
<dbReference type="OrthoDB" id="9122127at2"/>
<evidence type="ECO:0000313" key="2">
    <source>
        <dbReference type="Proteomes" id="UP000191116"/>
    </source>
</evidence>
<evidence type="ECO:0000313" key="1">
    <source>
        <dbReference type="EMBL" id="SKA55650.1"/>
    </source>
</evidence>
<organism evidence="1 2">
    <name type="scientific">Photobacterium toruni</name>
    <dbReference type="NCBI Taxonomy" id="1935446"/>
    <lineage>
        <taxon>Bacteria</taxon>
        <taxon>Pseudomonadati</taxon>
        <taxon>Pseudomonadota</taxon>
        <taxon>Gammaproteobacteria</taxon>
        <taxon>Vibrionales</taxon>
        <taxon>Vibrionaceae</taxon>
        <taxon>Photobacterium</taxon>
    </lineage>
</organism>
<proteinExistence type="predicted"/>
<dbReference type="RefSeq" id="WP_080176323.1">
    <property type="nucleotide sequence ID" value="NZ_AP024856.1"/>
</dbReference>
<name>A0A1T4USN0_9GAMM</name>
<protein>
    <recommendedName>
        <fullName evidence="3">Initiator Replication protein</fullName>
    </recommendedName>
</protein>
<reference evidence="1 2" key="1">
    <citation type="submission" date="2017-02" db="EMBL/GenBank/DDBJ databases">
        <authorList>
            <person name="Peterson S.W."/>
        </authorList>
    </citation>
    <scope>NUCLEOTIDE SEQUENCE [LARGE SCALE GENOMIC DNA]</scope>
    <source>
        <strain evidence="1 2">CECT 9189</strain>
    </source>
</reference>
<dbReference type="AlphaFoldDB" id="A0A1T4USN0"/>